<keyword evidence="1" id="KW-0732">Signal</keyword>
<feature type="chain" id="PRO_5045259813" evidence="1">
    <location>
        <begin position="22"/>
        <end position="467"/>
    </location>
</feature>
<feature type="domain" description="DUF5723" evidence="2">
    <location>
        <begin position="65"/>
        <end position="423"/>
    </location>
</feature>
<evidence type="ECO:0000259" key="2">
    <source>
        <dbReference type="Pfam" id="PF18990"/>
    </source>
</evidence>
<feature type="signal peptide" evidence="1">
    <location>
        <begin position="1"/>
        <end position="21"/>
    </location>
</feature>
<dbReference type="RefSeq" id="WP_378015907.1">
    <property type="nucleotide sequence ID" value="NZ_JBHSKT010000001.1"/>
</dbReference>
<evidence type="ECO:0000313" key="4">
    <source>
        <dbReference type="Proteomes" id="UP001596161"/>
    </source>
</evidence>
<accession>A0ABW0E7I5</accession>
<evidence type="ECO:0000313" key="3">
    <source>
        <dbReference type="EMBL" id="MFC5269531.1"/>
    </source>
</evidence>
<evidence type="ECO:0000256" key="1">
    <source>
        <dbReference type="SAM" id="SignalP"/>
    </source>
</evidence>
<name>A0ABW0E7I5_9BACT</name>
<gene>
    <name evidence="3" type="ORF">ACFPIB_02840</name>
</gene>
<dbReference type="Proteomes" id="UP001596161">
    <property type="component" value="Unassembled WGS sequence"/>
</dbReference>
<dbReference type="Gene3D" id="2.40.160.60">
    <property type="entry name" value="Outer membrane protein transport protein (OMPP1/FadL/TodX)"/>
    <property type="match status" value="1"/>
</dbReference>
<dbReference type="EMBL" id="JBHSKT010000001">
    <property type="protein sequence ID" value="MFC5269531.1"/>
    <property type="molecule type" value="Genomic_DNA"/>
</dbReference>
<keyword evidence="4" id="KW-1185">Reference proteome</keyword>
<protein>
    <submittedName>
        <fullName evidence="3">DUF5723 family protein</fullName>
    </submittedName>
</protein>
<dbReference type="Pfam" id="PF18990">
    <property type="entry name" value="DUF5723"/>
    <property type="match status" value="1"/>
</dbReference>
<sequence length="467" mass="50195">MMKKIAFAGLLAIFLTGNASAQNELNNFTATGRGGVINTFATDYQAVGINPAILGRSDNALFAFSIGEIGAGVSSKSLTHEQLNKFIYHSDEKLDSLQKREFATAFNNEDAFNLNIDISTLAVSTHIPKIGGFAFSNRIRVTGHLGLNKNASEILFLGQNAPIFQDLQIGDTIGIRRTLNPTFVKMQILNEWNLAYGAELISSPGFKLQAGIGYKLVQGVGVIEIAVDAENVTAYTALSPKFDVNYGDLVNDPNFNTTDIGEGFFKPVGKGHGFDLGVAAEIGTKVKASLSVTDIGSIKWRGNLLTANDQYIQKTNSDGIETFDFLEEVIDLAGTGSDSQFNFSPDSELKRKLPTKLRTGVGYKLSNTLEAGLDATIPLNDVAGNLEDPFVGLGVDYKVAEHLKLSSGFSAGAGYGASIPLGFTFVSSMYEFGVATRDLVGLFSTENPYLSIAFGFLRFKFGSIEAR</sequence>
<comment type="caution">
    <text evidence="3">The sequence shown here is derived from an EMBL/GenBank/DDBJ whole genome shotgun (WGS) entry which is preliminary data.</text>
</comment>
<proteinExistence type="predicted"/>
<reference evidence="4" key="1">
    <citation type="journal article" date="2019" name="Int. J. Syst. Evol. Microbiol.">
        <title>The Global Catalogue of Microorganisms (GCM) 10K type strain sequencing project: providing services to taxonomists for standard genome sequencing and annotation.</title>
        <authorList>
            <consortium name="The Broad Institute Genomics Platform"/>
            <consortium name="The Broad Institute Genome Sequencing Center for Infectious Disease"/>
            <person name="Wu L."/>
            <person name="Ma J."/>
        </authorList>
    </citation>
    <scope>NUCLEOTIDE SEQUENCE [LARGE SCALE GENOMIC DNA]</scope>
    <source>
        <strain evidence="4">KACC 12602</strain>
    </source>
</reference>
<organism evidence="3 4">
    <name type="scientific">Adhaeribacter terreus</name>
    <dbReference type="NCBI Taxonomy" id="529703"/>
    <lineage>
        <taxon>Bacteria</taxon>
        <taxon>Pseudomonadati</taxon>
        <taxon>Bacteroidota</taxon>
        <taxon>Cytophagia</taxon>
        <taxon>Cytophagales</taxon>
        <taxon>Hymenobacteraceae</taxon>
        <taxon>Adhaeribacter</taxon>
    </lineage>
</organism>
<dbReference type="InterPro" id="IPR043781">
    <property type="entry name" value="DUF5723"/>
</dbReference>